<gene>
    <name evidence="1" type="ORF">HA333_02810</name>
</gene>
<sequence length="48" mass="5151">MRTLAEILGPLANVLKEMGIDPFSPVSLVMPKIFTIAPKLARKLGDAS</sequence>
<dbReference type="RefSeq" id="WP_011008009.1">
    <property type="nucleotide sequence ID" value="NZ_DAIOPL010000029.1"/>
</dbReference>
<accession>A0A832W3Y6</accession>
<dbReference type="AlphaFoldDB" id="A0A832W3Y6"/>
<name>A0A832W3Y6_9CREN</name>
<organism evidence="1 2">
    <name type="scientific">Pyrobaculum aerophilum</name>
    <dbReference type="NCBI Taxonomy" id="13773"/>
    <lineage>
        <taxon>Archaea</taxon>
        <taxon>Thermoproteota</taxon>
        <taxon>Thermoprotei</taxon>
        <taxon>Thermoproteales</taxon>
        <taxon>Thermoproteaceae</taxon>
        <taxon>Pyrobaculum</taxon>
    </lineage>
</organism>
<protein>
    <recommendedName>
        <fullName evidence="3">PaREP10</fullName>
    </recommendedName>
</protein>
<evidence type="ECO:0000313" key="1">
    <source>
        <dbReference type="EMBL" id="HII46404.1"/>
    </source>
</evidence>
<reference evidence="1" key="1">
    <citation type="journal article" date="2020" name="bioRxiv">
        <title>A rank-normalized archaeal taxonomy based on genome phylogeny resolves widespread incomplete and uneven classifications.</title>
        <authorList>
            <person name="Rinke C."/>
            <person name="Chuvochina M."/>
            <person name="Mussig A.J."/>
            <person name="Chaumeil P.-A."/>
            <person name="Waite D.W."/>
            <person name="Whitman W.B."/>
            <person name="Parks D.H."/>
            <person name="Hugenholtz P."/>
        </authorList>
    </citation>
    <scope>NUCLEOTIDE SEQUENCE</scope>
    <source>
        <strain evidence="1">UBA8839</strain>
    </source>
</reference>
<proteinExistence type="predicted"/>
<evidence type="ECO:0000313" key="2">
    <source>
        <dbReference type="Proteomes" id="UP000651120"/>
    </source>
</evidence>
<dbReference type="EMBL" id="DUJP01000012">
    <property type="protein sequence ID" value="HII46404.1"/>
    <property type="molecule type" value="Genomic_DNA"/>
</dbReference>
<comment type="caution">
    <text evidence="1">The sequence shown here is derived from an EMBL/GenBank/DDBJ whole genome shotgun (WGS) entry which is preliminary data.</text>
</comment>
<dbReference type="Proteomes" id="UP000651120">
    <property type="component" value="Unassembled WGS sequence"/>
</dbReference>
<evidence type="ECO:0008006" key="3">
    <source>
        <dbReference type="Google" id="ProtNLM"/>
    </source>
</evidence>
<dbReference type="GeneID" id="59369476"/>